<feature type="domain" description="D-isomer specific 2-hydroxyacid dehydrogenase NAD-binding" evidence="6">
    <location>
        <begin position="107"/>
        <end position="287"/>
    </location>
</feature>
<dbReference type="InterPro" id="IPR050418">
    <property type="entry name" value="D-iso_2-hydroxyacid_DH_PdxB"/>
</dbReference>
<evidence type="ECO:0000256" key="1">
    <source>
        <dbReference type="ARBA" id="ARBA00005854"/>
    </source>
</evidence>
<dbReference type="PANTHER" id="PTHR43761">
    <property type="entry name" value="D-ISOMER SPECIFIC 2-HYDROXYACID DEHYDROGENASE FAMILY PROTEIN (AFU_ORTHOLOGUE AFUA_1G13630)"/>
    <property type="match status" value="1"/>
</dbReference>
<dbReference type="OrthoDB" id="9805416at2"/>
<dbReference type="GO" id="GO:0016616">
    <property type="term" value="F:oxidoreductase activity, acting on the CH-OH group of donors, NAD or NADP as acceptor"/>
    <property type="evidence" value="ECO:0007669"/>
    <property type="project" value="InterPro"/>
</dbReference>
<keyword evidence="3" id="KW-0520">NAD</keyword>
<dbReference type="InterPro" id="IPR036291">
    <property type="entry name" value="NAD(P)-bd_dom_sf"/>
</dbReference>
<dbReference type="FunFam" id="3.40.50.720:FF:000203">
    <property type="entry name" value="D-3-phosphoglycerate dehydrogenase (SerA)"/>
    <property type="match status" value="1"/>
</dbReference>
<dbReference type="CDD" id="cd12162">
    <property type="entry name" value="2-Hacid_dh_4"/>
    <property type="match status" value="1"/>
</dbReference>
<sequence length="319" mass="34783">MKIVVLDGCAANSGDISWESLEKYGELTVYDRTEYEDVVSRIGDAELVTTNKTVIDRRVIESCPNLRYVGVLATGYNVVDLDAAKEHGIIVTNVPAYSTEAVAQFTFALLLELANHVGVHSDSVLAGGWVRSKDFSYSVMPTMEISGKTLGVIGYGSIGQRVAEIAHAFGMKVLVSSRTEKELPDGGWIRWVSREELFAQADVISIHCPLFPETKGMVNRETIELMKKTAFVINTARGGCIVEQDLAAALNSGRIAGAAVDVVSQEPMKEDNPLLTAKNIIITPHIAWAPREVRQRLLQIAGDNMGAFLEGHPINVVNR</sequence>
<feature type="domain" description="D-isomer specific 2-hydroxyacid dehydrogenase catalytic" evidence="5">
    <location>
        <begin position="16"/>
        <end position="318"/>
    </location>
</feature>
<proteinExistence type="inferred from homology"/>
<gene>
    <name evidence="7" type="ORF">DWX94_00360</name>
</gene>
<accession>A0A412IVT4</accession>
<evidence type="ECO:0000313" key="8">
    <source>
        <dbReference type="Proteomes" id="UP000283295"/>
    </source>
</evidence>
<dbReference type="AlphaFoldDB" id="A0A412IVT4"/>
<dbReference type="SUPFAM" id="SSF51735">
    <property type="entry name" value="NAD(P)-binding Rossmann-fold domains"/>
    <property type="match status" value="1"/>
</dbReference>
<reference evidence="7 8" key="1">
    <citation type="submission" date="2018-08" db="EMBL/GenBank/DDBJ databases">
        <title>A genome reference for cultivated species of the human gut microbiota.</title>
        <authorList>
            <person name="Zou Y."/>
            <person name="Xue W."/>
            <person name="Luo G."/>
        </authorList>
    </citation>
    <scope>NUCLEOTIDE SEQUENCE [LARGE SCALE GENOMIC DNA]</scope>
    <source>
        <strain evidence="7 8">AF22-21</strain>
    </source>
</reference>
<dbReference type="InterPro" id="IPR006140">
    <property type="entry name" value="D-isomer_DH_NAD-bd"/>
</dbReference>
<evidence type="ECO:0000256" key="3">
    <source>
        <dbReference type="ARBA" id="ARBA00023027"/>
    </source>
</evidence>
<name>A0A412IVT4_9FIRM</name>
<dbReference type="Gene3D" id="3.40.50.720">
    <property type="entry name" value="NAD(P)-binding Rossmann-like Domain"/>
    <property type="match status" value="2"/>
</dbReference>
<dbReference type="InterPro" id="IPR006139">
    <property type="entry name" value="D-isomer_2_OHA_DH_cat_dom"/>
</dbReference>
<dbReference type="EMBL" id="QRVK01000001">
    <property type="protein sequence ID" value="RGS44291.1"/>
    <property type="molecule type" value="Genomic_DNA"/>
</dbReference>
<evidence type="ECO:0000256" key="4">
    <source>
        <dbReference type="RuleBase" id="RU003719"/>
    </source>
</evidence>
<dbReference type="Pfam" id="PF02826">
    <property type="entry name" value="2-Hacid_dh_C"/>
    <property type="match status" value="1"/>
</dbReference>
<protein>
    <submittedName>
        <fullName evidence="7">D-2-hydroxyacid dehydrogenase</fullName>
    </submittedName>
</protein>
<dbReference type="PROSITE" id="PS00670">
    <property type="entry name" value="D_2_HYDROXYACID_DH_2"/>
    <property type="match status" value="1"/>
</dbReference>
<comment type="caution">
    <text evidence="7">The sequence shown here is derived from an EMBL/GenBank/DDBJ whole genome shotgun (WGS) entry which is preliminary data.</text>
</comment>
<evidence type="ECO:0000259" key="6">
    <source>
        <dbReference type="Pfam" id="PF02826"/>
    </source>
</evidence>
<dbReference type="GO" id="GO:0051287">
    <property type="term" value="F:NAD binding"/>
    <property type="evidence" value="ECO:0007669"/>
    <property type="project" value="InterPro"/>
</dbReference>
<dbReference type="Pfam" id="PF00389">
    <property type="entry name" value="2-Hacid_dh"/>
    <property type="match status" value="1"/>
</dbReference>
<evidence type="ECO:0000256" key="2">
    <source>
        <dbReference type="ARBA" id="ARBA00023002"/>
    </source>
</evidence>
<organism evidence="7 8">
    <name type="scientific">Coprococcus eutactus</name>
    <dbReference type="NCBI Taxonomy" id="33043"/>
    <lineage>
        <taxon>Bacteria</taxon>
        <taxon>Bacillati</taxon>
        <taxon>Bacillota</taxon>
        <taxon>Clostridia</taxon>
        <taxon>Lachnospirales</taxon>
        <taxon>Lachnospiraceae</taxon>
        <taxon>Coprococcus</taxon>
    </lineage>
</organism>
<dbReference type="SUPFAM" id="SSF52283">
    <property type="entry name" value="Formate/glycerate dehydrogenase catalytic domain-like"/>
    <property type="match status" value="1"/>
</dbReference>
<dbReference type="InterPro" id="IPR029753">
    <property type="entry name" value="D-isomer_DH_CS"/>
</dbReference>
<dbReference type="Proteomes" id="UP000283295">
    <property type="component" value="Unassembled WGS sequence"/>
</dbReference>
<evidence type="ECO:0000259" key="5">
    <source>
        <dbReference type="Pfam" id="PF00389"/>
    </source>
</evidence>
<comment type="similarity">
    <text evidence="1 4">Belongs to the D-isomer specific 2-hydroxyacid dehydrogenase family.</text>
</comment>
<evidence type="ECO:0000313" key="7">
    <source>
        <dbReference type="EMBL" id="RGS44291.1"/>
    </source>
</evidence>
<dbReference type="PANTHER" id="PTHR43761:SF1">
    <property type="entry name" value="D-ISOMER SPECIFIC 2-HYDROXYACID DEHYDROGENASE CATALYTIC DOMAIN-CONTAINING PROTEIN-RELATED"/>
    <property type="match status" value="1"/>
</dbReference>
<keyword evidence="2 4" id="KW-0560">Oxidoreductase</keyword>